<keyword evidence="1" id="KW-0472">Membrane</keyword>
<feature type="transmembrane region" description="Helical" evidence="1">
    <location>
        <begin position="50"/>
        <end position="69"/>
    </location>
</feature>
<dbReference type="Proteomes" id="UP001499993">
    <property type="component" value="Unassembled WGS sequence"/>
</dbReference>
<protein>
    <recommendedName>
        <fullName evidence="4">PH domain-containing protein</fullName>
    </recommendedName>
</protein>
<evidence type="ECO:0000256" key="1">
    <source>
        <dbReference type="SAM" id="Phobius"/>
    </source>
</evidence>
<evidence type="ECO:0000313" key="3">
    <source>
        <dbReference type="Proteomes" id="UP001499993"/>
    </source>
</evidence>
<reference evidence="3" key="1">
    <citation type="journal article" date="2019" name="Int. J. Syst. Evol. Microbiol.">
        <title>The Global Catalogue of Microorganisms (GCM) 10K type strain sequencing project: providing services to taxonomists for standard genome sequencing and annotation.</title>
        <authorList>
            <consortium name="The Broad Institute Genomics Platform"/>
            <consortium name="The Broad Institute Genome Sequencing Center for Infectious Disease"/>
            <person name="Wu L."/>
            <person name="Ma J."/>
        </authorList>
    </citation>
    <scope>NUCLEOTIDE SEQUENCE [LARGE SCALE GENOMIC DNA]</scope>
    <source>
        <strain evidence="3">JCM 18123</strain>
    </source>
</reference>
<proteinExistence type="predicted"/>
<feature type="transmembrane region" description="Helical" evidence="1">
    <location>
        <begin position="20"/>
        <end position="44"/>
    </location>
</feature>
<dbReference type="EMBL" id="BAABIK010000008">
    <property type="protein sequence ID" value="GAA4938143.1"/>
    <property type="molecule type" value="Genomic_DNA"/>
</dbReference>
<keyword evidence="3" id="KW-1185">Reference proteome</keyword>
<organism evidence="2 3">
    <name type="scientific">Streptomonospora halophila</name>
    <dbReference type="NCBI Taxonomy" id="427369"/>
    <lineage>
        <taxon>Bacteria</taxon>
        <taxon>Bacillati</taxon>
        <taxon>Actinomycetota</taxon>
        <taxon>Actinomycetes</taxon>
        <taxon>Streptosporangiales</taxon>
        <taxon>Nocardiopsidaceae</taxon>
        <taxon>Streptomonospora</taxon>
    </lineage>
</organism>
<sequence length="156" mass="17360">MRESVPVYDQPKFANPRRGLLTAVYAVLSGLLLVLLAVTAAAGLPGPTTAILASSQTLLLMALMLQLYLAHGYVKLTPQGIVVREIRLRTLPWRDVAAIRTRRLRANTVVEVVMADGRRRNLVAPVMLREKDAPRFSAEAAHIQHWWAYWRGRGPG</sequence>
<comment type="caution">
    <text evidence="2">The sequence shown here is derived from an EMBL/GenBank/DDBJ whole genome shotgun (WGS) entry which is preliminary data.</text>
</comment>
<gene>
    <name evidence="2" type="ORF">GCM10023224_19190</name>
</gene>
<name>A0ABP9GDM5_9ACTN</name>
<keyword evidence="1" id="KW-0812">Transmembrane</keyword>
<keyword evidence="1" id="KW-1133">Transmembrane helix</keyword>
<accession>A0ABP9GDM5</accession>
<evidence type="ECO:0000313" key="2">
    <source>
        <dbReference type="EMBL" id="GAA4938143.1"/>
    </source>
</evidence>
<evidence type="ECO:0008006" key="4">
    <source>
        <dbReference type="Google" id="ProtNLM"/>
    </source>
</evidence>